<dbReference type="Pfam" id="PF01145">
    <property type="entry name" value="Band_7"/>
    <property type="match status" value="1"/>
</dbReference>
<keyword evidence="2 4" id="KW-0472">Membrane</keyword>
<dbReference type="Proteomes" id="UP000191931">
    <property type="component" value="Unassembled WGS sequence"/>
</dbReference>
<dbReference type="InterPro" id="IPR001107">
    <property type="entry name" value="Band_7"/>
</dbReference>
<evidence type="ECO:0000256" key="3">
    <source>
        <dbReference type="SAM" id="MobiDB-lite"/>
    </source>
</evidence>
<dbReference type="GO" id="GO:0016020">
    <property type="term" value="C:membrane"/>
    <property type="evidence" value="ECO:0007669"/>
    <property type="project" value="UniProtKB-SubCell"/>
</dbReference>
<proteinExistence type="predicted"/>
<dbReference type="AlphaFoldDB" id="A0A1W1HL26"/>
<feature type="region of interest" description="Disordered" evidence="3">
    <location>
        <begin position="280"/>
        <end position="347"/>
    </location>
</feature>
<dbReference type="PANTHER" id="PTHR23222">
    <property type="entry name" value="PROHIBITIN"/>
    <property type="match status" value="1"/>
</dbReference>
<comment type="subcellular location">
    <subcellularLocation>
        <location evidence="1">Membrane</location>
        <topology evidence="1">Single-pass membrane protein</topology>
    </subcellularLocation>
</comment>
<evidence type="ECO:0000313" key="7">
    <source>
        <dbReference type="Proteomes" id="UP000191931"/>
    </source>
</evidence>
<dbReference type="STRING" id="1246637.MTBBW1_90027"/>
<dbReference type="RefSeq" id="WP_080798703.1">
    <property type="nucleotide sequence ID" value="NZ_LT828540.1"/>
</dbReference>
<feature type="transmembrane region" description="Helical" evidence="4">
    <location>
        <begin position="12"/>
        <end position="37"/>
    </location>
</feature>
<evidence type="ECO:0000256" key="2">
    <source>
        <dbReference type="ARBA" id="ARBA00023136"/>
    </source>
</evidence>
<dbReference type="CDD" id="cd03401">
    <property type="entry name" value="SPFH_prohibitin"/>
    <property type="match status" value="1"/>
</dbReference>
<evidence type="ECO:0000256" key="4">
    <source>
        <dbReference type="SAM" id="Phobius"/>
    </source>
</evidence>
<evidence type="ECO:0000256" key="1">
    <source>
        <dbReference type="ARBA" id="ARBA00004167"/>
    </source>
</evidence>
<name>A0A1W1HL26_9BACT</name>
<dbReference type="OrthoDB" id="9792660at2"/>
<keyword evidence="4" id="KW-0812">Transmembrane</keyword>
<dbReference type="Gene3D" id="3.30.479.30">
    <property type="entry name" value="Band 7 domain"/>
    <property type="match status" value="1"/>
</dbReference>
<dbReference type="SUPFAM" id="SSF117892">
    <property type="entry name" value="Band 7/SPFH domain"/>
    <property type="match status" value="1"/>
</dbReference>
<dbReference type="GO" id="GO:0007005">
    <property type="term" value="P:mitochondrion organization"/>
    <property type="evidence" value="ECO:0007669"/>
    <property type="project" value="TreeGrafter"/>
</dbReference>
<reference evidence="6 7" key="1">
    <citation type="submission" date="2017-03" db="EMBL/GenBank/DDBJ databases">
        <authorList>
            <person name="Afonso C.L."/>
            <person name="Miller P.J."/>
            <person name="Scott M.A."/>
            <person name="Spackman E."/>
            <person name="Goraichik I."/>
            <person name="Dimitrov K.M."/>
            <person name="Suarez D.L."/>
            <person name="Swayne D.E."/>
        </authorList>
    </citation>
    <scope>NUCLEOTIDE SEQUENCE [LARGE SCALE GENOMIC DNA]</scope>
    <source>
        <strain evidence="6">PRJEB14757</strain>
    </source>
</reference>
<evidence type="ECO:0000259" key="5">
    <source>
        <dbReference type="Pfam" id="PF01145"/>
    </source>
</evidence>
<dbReference type="EMBL" id="FWEV01000336">
    <property type="protein sequence ID" value="SLM33125.1"/>
    <property type="molecule type" value="Genomic_DNA"/>
</dbReference>
<dbReference type="PANTHER" id="PTHR23222:SF1">
    <property type="entry name" value="PROHIBITIN-2"/>
    <property type="match status" value="1"/>
</dbReference>
<keyword evidence="4" id="KW-1133">Transmembrane helix</keyword>
<feature type="domain" description="Band 7" evidence="5">
    <location>
        <begin position="35"/>
        <end position="221"/>
    </location>
</feature>
<organism evidence="6 7">
    <name type="scientific">Desulfamplus magnetovallimortis</name>
    <dbReference type="NCBI Taxonomy" id="1246637"/>
    <lineage>
        <taxon>Bacteria</taxon>
        <taxon>Pseudomonadati</taxon>
        <taxon>Thermodesulfobacteriota</taxon>
        <taxon>Desulfobacteria</taxon>
        <taxon>Desulfobacterales</taxon>
        <taxon>Desulfobacteraceae</taxon>
        <taxon>Desulfamplus</taxon>
    </lineage>
</organism>
<sequence>MKLTEKIKEKSGLIIVAFLILLFFFIFLIDYIFITIYPGEAGVLFKRIINKGTVTNRVYDEGLNVIFPWDKMYVYDIRIHEHKQTVGVLSQNGLTIEVIVSIRYHVVRGELPYLHKMVGPDYLDKIIIPSVISSVREVVGEYKPEEIYTTARHLIQDKLLVEVVEETGRIPIVYDDFIVENIMLPELINDAIEQKLKHQQQYLEYEFRIQKADREIERKEKEAIGIRQYQNIIAESLSSELLEWKGIMATLELAQSSNTKVIIVGSGKNGLPIIFNADTENYSNGHSQNQTSVLKNSQEKNSNMDDTEQIPEDKSDIQEENSNINDKVEDGEVFNRGKEELESSIKK</sequence>
<dbReference type="InterPro" id="IPR000163">
    <property type="entry name" value="Prohibitin"/>
</dbReference>
<evidence type="ECO:0000313" key="6">
    <source>
        <dbReference type="EMBL" id="SLM33125.1"/>
    </source>
</evidence>
<keyword evidence="7" id="KW-1185">Reference proteome</keyword>
<accession>A0A1W1HL26</accession>
<gene>
    <name evidence="6" type="ORF">MTBBW1_90027</name>
</gene>
<dbReference type="InterPro" id="IPR036013">
    <property type="entry name" value="Band_7/SPFH_dom_sf"/>
</dbReference>
<feature type="compositionally biased region" description="Polar residues" evidence="3">
    <location>
        <begin position="280"/>
        <end position="301"/>
    </location>
</feature>
<protein>
    <submittedName>
        <fullName evidence="6">SPFH domain / Band 7 family protein</fullName>
    </submittedName>
</protein>
<feature type="compositionally biased region" description="Basic and acidic residues" evidence="3">
    <location>
        <begin position="326"/>
        <end position="347"/>
    </location>
</feature>